<feature type="compositionally biased region" description="Polar residues" evidence="1">
    <location>
        <begin position="1"/>
        <end position="11"/>
    </location>
</feature>
<reference evidence="3" key="1">
    <citation type="journal article" date="2017" name="Nat. Microbiol.">
        <title>Global analysis of biosynthetic gene clusters reveals vast potential of secondary metabolite production in Penicillium species.</title>
        <authorList>
            <person name="Nielsen J.C."/>
            <person name="Grijseels S."/>
            <person name="Prigent S."/>
            <person name="Ji B."/>
            <person name="Dainat J."/>
            <person name="Nielsen K.F."/>
            <person name="Frisvad J.C."/>
            <person name="Workman M."/>
            <person name="Nielsen J."/>
        </authorList>
    </citation>
    <scope>NUCLEOTIDE SEQUENCE [LARGE SCALE GENOMIC DNA]</scope>
    <source>
        <strain evidence="3">IBT 13039</strain>
    </source>
</reference>
<feature type="region of interest" description="Disordered" evidence="1">
    <location>
        <begin position="56"/>
        <end position="75"/>
    </location>
</feature>
<feature type="compositionally biased region" description="Low complexity" evidence="1">
    <location>
        <begin position="12"/>
        <end position="25"/>
    </location>
</feature>
<proteinExistence type="predicted"/>
<gene>
    <name evidence="2" type="ORF">PENNAL_c0011G05205</name>
</gene>
<sequence length="75" mass="7888">MSSNKGSSNFLTAKTHGTTSKGTTSFSQNVASQTSVFASNSESQKRSSYTLAAWAGAPVSSEPWSSTKAAYFPTR</sequence>
<dbReference type="OMA" id="TAKTHGT"/>
<feature type="region of interest" description="Disordered" evidence="1">
    <location>
        <begin position="1"/>
        <end position="28"/>
    </location>
</feature>
<dbReference type="EMBL" id="MOOB01000011">
    <property type="protein sequence ID" value="OQE90796.1"/>
    <property type="molecule type" value="Genomic_DNA"/>
</dbReference>
<evidence type="ECO:0000256" key="1">
    <source>
        <dbReference type="SAM" id="MobiDB-lite"/>
    </source>
</evidence>
<organism evidence="2 3">
    <name type="scientific">Penicillium nalgiovense</name>
    <dbReference type="NCBI Taxonomy" id="60175"/>
    <lineage>
        <taxon>Eukaryota</taxon>
        <taxon>Fungi</taxon>
        <taxon>Dikarya</taxon>
        <taxon>Ascomycota</taxon>
        <taxon>Pezizomycotina</taxon>
        <taxon>Eurotiomycetes</taxon>
        <taxon>Eurotiomycetidae</taxon>
        <taxon>Eurotiales</taxon>
        <taxon>Aspergillaceae</taxon>
        <taxon>Penicillium</taxon>
    </lineage>
</organism>
<comment type="caution">
    <text evidence="2">The sequence shown here is derived from an EMBL/GenBank/DDBJ whole genome shotgun (WGS) entry which is preliminary data.</text>
</comment>
<evidence type="ECO:0000313" key="3">
    <source>
        <dbReference type="Proteomes" id="UP000191691"/>
    </source>
</evidence>
<dbReference type="Proteomes" id="UP000191691">
    <property type="component" value="Unassembled WGS sequence"/>
</dbReference>
<accession>A0A1V6YTN9</accession>
<dbReference type="AlphaFoldDB" id="A0A1V6YTN9"/>
<name>A0A1V6YTN9_PENNA</name>
<protein>
    <submittedName>
        <fullName evidence="2">Uncharacterized protein</fullName>
    </submittedName>
</protein>
<evidence type="ECO:0000313" key="2">
    <source>
        <dbReference type="EMBL" id="OQE90796.1"/>
    </source>
</evidence>
<keyword evidence="3" id="KW-1185">Reference proteome</keyword>